<keyword evidence="9" id="KW-0133">Cell shape</keyword>
<gene>
    <name evidence="16" type="ORF">ACFQ41_01320</name>
</gene>
<feature type="domain" description="Peptidase S11 D-Ala-D-Ala carboxypeptidase A C-terminal" evidence="15">
    <location>
        <begin position="306"/>
        <end position="411"/>
    </location>
</feature>
<dbReference type="InterPro" id="IPR018044">
    <property type="entry name" value="Peptidase_S11"/>
</dbReference>
<evidence type="ECO:0000256" key="6">
    <source>
        <dbReference type="ARBA" id="ARBA00022670"/>
    </source>
</evidence>
<keyword evidence="10" id="KW-0573">Peptidoglycan synthesis</keyword>
<comment type="catalytic activity">
    <reaction evidence="12">
        <text>Preferential cleavage: (Ac)2-L-Lys-D-Ala-|-D-Ala. Also transpeptidation of peptidyl-alanyl moieties that are N-acyl substituents of D-alanine.</text>
        <dbReference type="EC" id="3.4.16.4"/>
    </reaction>
</comment>
<dbReference type="PANTHER" id="PTHR21581:SF11">
    <property type="entry name" value="D-ALANYL-D-ALANINE CARBOXYPEPTIDASE DACA"/>
    <property type="match status" value="1"/>
</dbReference>
<proteinExistence type="inferred from homology"/>
<evidence type="ECO:0000256" key="2">
    <source>
        <dbReference type="ARBA" id="ARBA00004752"/>
    </source>
</evidence>
<comment type="pathway">
    <text evidence="2">Cell wall biogenesis; peptidoglycan biosynthesis.</text>
</comment>
<reference evidence="17" key="1">
    <citation type="journal article" date="2019" name="Int. J. Syst. Evol. Microbiol.">
        <title>The Global Catalogue of Microorganisms (GCM) 10K type strain sequencing project: providing services to taxonomists for standard genome sequencing and annotation.</title>
        <authorList>
            <consortium name="The Broad Institute Genomics Platform"/>
            <consortium name="The Broad Institute Genome Sequencing Center for Infectious Disease"/>
            <person name="Wu L."/>
            <person name="Ma J."/>
        </authorList>
    </citation>
    <scope>NUCLEOTIDE SEQUENCE [LARGE SCALE GENOMIC DNA]</scope>
    <source>
        <strain evidence="17">CCM 9110</strain>
    </source>
</reference>
<keyword evidence="17" id="KW-1185">Reference proteome</keyword>
<keyword evidence="5" id="KW-0121">Carboxypeptidase</keyword>
<evidence type="ECO:0000256" key="13">
    <source>
        <dbReference type="RuleBase" id="RU004016"/>
    </source>
</evidence>
<evidence type="ECO:0000256" key="7">
    <source>
        <dbReference type="ARBA" id="ARBA00022729"/>
    </source>
</evidence>
<dbReference type="Proteomes" id="UP001597199">
    <property type="component" value="Unassembled WGS sequence"/>
</dbReference>
<dbReference type="GO" id="GO:0016787">
    <property type="term" value="F:hydrolase activity"/>
    <property type="evidence" value="ECO:0007669"/>
    <property type="project" value="UniProtKB-KW"/>
</dbReference>
<dbReference type="Gene3D" id="3.40.710.10">
    <property type="entry name" value="DD-peptidase/beta-lactamase superfamily"/>
    <property type="match status" value="1"/>
</dbReference>
<feature type="signal peptide" evidence="14">
    <location>
        <begin position="1"/>
        <end position="19"/>
    </location>
</feature>
<evidence type="ECO:0000256" key="12">
    <source>
        <dbReference type="ARBA" id="ARBA00034000"/>
    </source>
</evidence>
<name>A0ABW4BC98_9LACO</name>
<evidence type="ECO:0000256" key="9">
    <source>
        <dbReference type="ARBA" id="ARBA00022960"/>
    </source>
</evidence>
<dbReference type="InterPro" id="IPR037167">
    <property type="entry name" value="Peptidase_S11_C_sf"/>
</dbReference>
<keyword evidence="8 16" id="KW-0378">Hydrolase</keyword>
<dbReference type="SMART" id="SM00936">
    <property type="entry name" value="PBP5_C"/>
    <property type="match status" value="1"/>
</dbReference>
<evidence type="ECO:0000256" key="5">
    <source>
        <dbReference type="ARBA" id="ARBA00022645"/>
    </source>
</evidence>
<evidence type="ECO:0000256" key="1">
    <source>
        <dbReference type="ARBA" id="ARBA00003217"/>
    </source>
</evidence>
<dbReference type="PRINTS" id="PR00725">
    <property type="entry name" value="DADACBPTASE1"/>
</dbReference>
<protein>
    <recommendedName>
        <fullName evidence="4">serine-type D-Ala-D-Ala carboxypeptidase</fullName>
        <ecNumber evidence="4">3.4.16.4</ecNumber>
    </recommendedName>
</protein>
<evidence type="ECO:0000256" key="8">
    <source>
        <dbReference type="ARBA" id="ARBA00022801"/>
    </source>
</evidence>
<evidence type="ECO:0000256" key="10">
    <source>
        <dbReference type="ARBA" id="ARBA00022984"/>
    </source>
</evidence>
<evidence type="ECO:0000256" key="14">
    <source>
        <dbReference type="SAM" id="SignalP"/>
    </source>
</evidence>
<dbReference type="Pfam" id="PF07943">
    <property type="entry name" value="PBP5_C"/>
    <property type="match status" value="1"/>
</dbReference>
<dbReference type="EC" id="3.4.16.4" evidence="4"/>
<dbReference type="PANTHER" id="PTHR21581">
    <property type="entry name" value="D-ALANYL-D-ALANINE CARBOXYPEPTIDASE"/>
    <property type="match status" value="1"/>
</dbReference>
<dbReference type="InterPro" id="IPR012338">
    <property type="entry name" value="Beta-lactam/transpept-like"/>
</dbReference>
<dbReference type="Pfam" id="PF00768">
    <property type="entry name" value="Peptidase_S11"/>
    <property type="match status" value="1"/>
</dbReference>
<dbReference type="InterPro" id="IPR001967">
    <property type="entry name" value="Peptidase_S11_N"/>
</dbReference>
<keyword evidence="7 14" id="KW-0732">Signal</keyword>
<accession>A0ABW4BC98</accession>
<dbReference type="EMBL" id="JBHTOA010000011">
    <property type="protein sequence ID" value="MFD1397944.1"/>
    <property type="molecule type" value="Genomic_DNA"/>
</dbReference>
<evidence type="ECO:0000256" key="3">
    <source>
        <dbReference type="ARBA" id="ARBA00007164"/>
    </source>
</evidence>
<feature type="chain" id="PRO_5046243691" description="serine-type D-Ala-D-Ala carboxypeptidase" evidence="14">
    <location>
        <begin position="20"/>
        <end position="430"/>
    </location>
</feature>
<dbReference type="InterPro" id="IPR012907">
    <property type="entry name" value="Peptidase_S11_C"/>
</dbReference>
<comment type="similarity">
    <text evidence="3 13">Belongs to the peptidase S11 family.</text>
</comment>
<organism evidence="16 17">
    <name type="scientific">Lacticaseibacillus suilingensis</name>
    <dbReference type="NCBI Taxonomy" id="2799577"/>
    <lineage>
        <taxon>Bacteria</taxon>
        <taxon>Bacillati</taxon>
        <taxon>Bacillota</taxon>
        <taxon>Bacilli</taxon>
        <taxon>Lactobacillales</taxon>
        <taxon>Lactobacillaceae</taxon>
        <taxon>Lacticaseibacillus</taxon>
    </lineage>
</organism>
<sequence>MKKIWRTVIALVASLSVWAAVSPTPTLAATNVNVDAKAALAVDAKTGQILYAKNADQKLPIASMTKMISLYLVLQAVHDGKLKWTDTVSPDQSIYELAKDRSLSGVPLEPENKYTIKELYDASVIYSANDAMMLLANALAGSQANFVDQMQTQLKKWGINDADIVNVTGLNNSALKTDRVAGTGDNAENEMSAKDMAIVASHLLNDYPEILNTTSIASQVFRKGTSDETKMDNYNWMLKGLVSAQGDLPVDGLKTGTTDLAGNCFTGTVKKNGYRIITVVLHANGTASTRRFDQTAALMRAVFAAWKPLVATKANQAVAGHAKLAIDKGKQSSVALKATSTIELLVPQTTTAKDLTYTYHANKGFSDKAEAPVKKGTTTGTVTVNVKGEQLSYLSKAGNQTTLKTTKTAEKANFFVLLFRGIGEFFGNLF</sequence>
<dbReference type="Gene3D" id="2.60.410.10">
    <property type="entry name" value="D-Ala-D-Ala carboxypeptidase, C-terminal domain"/>
    <property type="match status" value="1"/>
</dbReference>
<keyword evidence="6" id="KW-0645">Protease</keyword>
<comment type="function">
    <text evidence="1">Removes C-terminal D-alanyl residues from sugar-peptide cell wall precursors.</text>
</comment>
<comment type="caution">
    <text evidence="16">The sequence shown here is derived from an EMBL/GenBank/DDBJ whole genome shotgun (WGS) entry which is preliminary data.</text>
</comment>
<evidence type="ECO:0000313" key="17">
    <source>
        <dbReference type="Proteomes" id="UP001597199"/>
    </source>
</evidence>
<dbReference type="RefSeq" id="WP_204119056.1">
    <property type="nucleotide sequence ID" value="NZ_BOLV01000010.1"/>
</dbReference>
<dbReference type="SUPFAM" id="SSF69189">
    <property type="entry name" value="Penicillin-binding protein associated domain"/>
    <property type="match status" value="1"/>
</dbReference>
<dbReference type="SUPFAM" id="SSF56601">
    <property type="entry name" value="beta-lactamase/transpeptidase-like"/>
    <property type="match status" value="1"/>
</dbReference>
<evidence type="ECO:0000313" key="16">
    <source>
        <dbReference type="EMBL" id="MFD1397944.1"/>
    </source>
</evidence>
<evidence type="ECO:0000256" key="4">
    <source>
        <dbReference type="ARBA" id="ARBA00012448"/>
    </source>
</evidence>
<dbReference type="InterPro" id="IPR015956">
    <property type="entry name" value="Peniciliin-bd_prot_C_sf"/>
</dbReference>
<evidence type="ECO:0000259" key="15">
    <source>
        <dbReference type="SMART" id="SM00936"/>
    </source>
</evidence>
<keyword evidence="11" id="KW-0961">Cell wall biogenesis/degradation</keyword>
<evidence type="ECO:0000256" key="11">
    <source>
        <dbReference type="ARBA" id="ARBA00023316"/>
    </source>
</evidence>